<evidence type="ECO:0000256" key="1">
    <source>
        <dbReference type="SAM" id="Phobius"/>
    </source>
</evidence>
<sequence length="57" mass="6451">MIKATQPTFVLQERMITFLQRLAVGGAVALLCLLVFGVYKRSTHKEQQDAELEVSRD</sequence>
<protein>
    <submittedName>
        <fullName evidence="2">Uncharacterized protein</fullName>
    </submittedName>
</protein>
<dbReference type="Proteomes" id="UP000029228">
    <property type="component" value="Unassembled WGS sequence"/>
</dbReference>
<keyword evidence="1" id="KW-1133">Transmembrane helix</keyword>
<reference evidence="2 3" key="1">
    <citation type="submission" date="2014-09" db="EMBL/GenBank/DDBJ databases">
        <title>Vibrio maritimus JCM 19235. (C45) whole genome shotgun sequence.</title>
        <authorList>
            <person name="Sawabe T."/>
            <person name="Meirelles P."/>
            <person name="Nakanishi M."/>
            <person name="Sayaka M."/>
            <person name="Hattori M."/>
            <person name="Ohkuma M."/>
        </authorList>
    </citation>
    <scope>NUCLEOTIDE SEQUENCE [LARGE SCALE GENOMIC DNA]</scope>
    <source>
        <strain evidence="3">JCM19235</strain>
    </source>
</reference>
<feature type="transmembrane region" description="Helical" evidence="1">
    <location>
        <begin position="18"/>
        <end position="39"/>
    </location>
</feature>
<organism evidence="2 3">
    <name type="scientific">Vibrio maritimus</name>
    <dbReference type="NCBI Taxonomy" id="990268"/>
    <lineage>
        <taxon>Bacteria</taxon>
        <taxon>Pseudomonadati</taxon>
        <taxon>Pseudomonadota</taxon>
        <taxon>Gammaproteobacteria</taxon>
        <taxon>Vibrionales</taxon>
        <taxon>Vibrionaceae</taxon>
        <taxon>Vibrio</taxon>
    </lineage>
</organism>
<evidence type="ECO:0000313" key="2">
    <source>
        <dbReference type="EMBL" id="GAL17053.1"/>
    </source>
</evidence>
<dbReference type="EMBL" id="BBMR01000001">
    <property type="protein sequence ID" value="GAL17053.1"/>
    <property type="molecule type" value="Genomic_DNA"/>
</dbReference>
<gene>
    <name evidence="2" type="ORF">JCM19235_5602</name>
</gene>
<proteinExistence type="predicted"/>
<dbReference type="STRING" id="990268.JCM19235_5602"/>
<keyword evidence="1" id="KW-0812">Transmembrane</keyword>
<keyword evidence="1" id="KW-0472">Membrane</keyword>
<accession>A0A090RR92</accession>
<comment type="caution">
    <text evidence="2">The sequence shown here is derived from an EMBL/GenBank/DDBJ whole genome shotgun (WGS) entry which is preliminary data.</text>
</comment>
<dbReference type="AlphaFoldDB" id="A0A090RR92"/>
<keyword evidence="3" id="KW-1185">Reference proteome</keyword>
<reference evidence="2 3" key="2">
    <citation type="submission" date="2014-09" db="EMBL/GenBank/DDBJ databases">
        <authorList>
            <consortium name="NBRP consortium"/>
            <person name="Sawabe T."/>
            <person name="Meirelles P."/>
            <person name="Nakanishi M."/>
            <person name="Sayaka M."/>
            <person name="Hattori M."/>
            <person name="Ohkuma M."/>
        </authorList>
    </citation>
    <scope>NUCLEOTIDE SEQUENCE [LARGE SCALE GENOMIC DNA]</scope>
    <source>
        <strain evidence="3">JCM19235</strain>
    </source>
</reference>
<evidence type="ECO:0000313" key="3">
    <source>
        <dbReference type="Proteomes" id="UP000029228"/>
    </source>
</evidence>
<name>A0A090RR92_9VIBR</name>